<evidence type="ECO:0000259" key="3">
    <source>
        <dbReference type="Pfam" id="PF00483"/>
    </source>
</evidence>
<dbReference type="EMBL" id="JBHRZT010000059">
    <property type="protein sequence ID" value="MFC3884707.1"/>
    <property type="molecule type" value="Genomic_DNA"/>
</dbReference>
<dbReference type="RefSeq" id="WP_377916440.1">
    <property type="nucleotide sequence ID" value="NZ_JBHRZT010000059.1"/>
</dbReference>
<evidence type="ECO:0000259" key="4">
    <source>
        <dbReference type="Pfam" id="PF24894"/>
    </source>
</evidence>
<dbReference type="CDD" id="cd02508">
    <property type="entry name" value="ADP_Glucose_PP"/>
    <property type="match status" value="1"/>
</dbReference>
<dbReference type="InterPro" id="IPR056818">
    <property type="entry name" value="GlmU/GlgC-like_hexapep"/>
</dbReference>
<dbReference type="Gene3D" id="3.90.550.10">
    <property type="entry name" value="Spore Coat Polysaccharide Biosynthesis Protein SpsA, Chain A"/>
    <property type="match status" value="1"/>
</dbReference>
<keyword evidence="6" id="KW-1185">Reference proteome</keyword>
<evidence type="ECO:0000313" key="5">
    <source>
        <dbReference type="EMBL" id="MFC3884707.1"/>
    </source>
</evidence>
<keyword evidence="2" id="KW-0320">Glycogen biosynthesis</keyword>
<evidence type="ECO:0000256" key="1">
    <source>
        <dbReference type="ARBA" id="ARBA00010443"/>
    </source>
</evidence>
<evidence type="ECO:0000256" key="2">
    <source>
        <dbReference type="ARBA" id="ARBA00023056"/>
    </source>
</evidence>
<comment type="similarity">
    <text evidence="1">Belongs to the bacterial/plant glucose-1-phosphate adenylyltransferase family.</text>
</comment>
<evidence type="ECO:0000313" key="6">
    <source>
        <dbReference type="Proteomes" id="UP001595752"/>
    </source>
</evidence>
<dbReference type="Pfam" id="PF24894">
    <property type="entry name" value="Hexapep_GlmU"/>
    <property type="match status" value="1"/>
</dbReference>
<name>A0ABV8B4V7_9BACI</name>
<dbReference type="InterPro" id="IPR011831">
    <property type="entry name" value="ADP-Glc_PPase"/>
</dbReference>
<dbReference type="PANTHER" id="PTHR43523">
    <property type="entry name" value="GLUCOSE-1-PHOSPHATE ADENYLYLTRANSFERASE-RELATED"/>
    <property type="match status" value="1"/>
</dbReference>
<protein>
    <submittedName>
        <fullName evidence="5">Sugar phosphate nucleotidyltransferase</fullName>
    </submittedName>
</protein>
<dbReference type="Gene3D" id="2.160.10.10">
    <property type="entry name" value="Hexapeptide repeat proteins"/>
    <property type="match status" value="1"/>
</dbReference>
<feature type="domain" description="Glucose-1-phosphate adenylyltransferase/Bifunctional protein GlmU-like C-terminal hexapeptide" evidence="4">
    <location>
        <begin position="248"/>
        <end position="318"/>
    </location>
</feature>
<feature type="domain" description="Nucleotidyl transferase" evidence="3">
    <location>
        <begin position="18"/>
        <end position="147"/>
    </location>
</feature>
<organism evidence="5 6">
    <name type="scientific">Bacillus songklensis</name>
    <dbReference type="NCBI Taxonomy" id="1069116"/>
    <lineage>
        <taxon>Bacteria</taxon>
        <taxon>Bacillati</taxon>
        <taxon>Bacillota</taxon>
        <taxon>Bacilli</taxon>
        <taxon>Bacillales</taxon>
        <taxon>Bacillaceae</taxon>
        <taxon>Bacillus</taxon>
    </lineage>
</organism>
<dbReference type="InterPro" id="IPR005835">
    <property type="entry name" value="NTP_transferase_dom"/>
</dbReference>
<dbReference type="PANTHER" id="PTHR43523:SF6">
    <property type="entry name" value="GLYCOGEN BIOSYNTHESIS PROTEIN GLGD"/>
    <property type="match status" value="1"/>
</dbReference>
<gene>
    <name evidence="5" type="ORF">ACFOU2_14985</name>
</gene>
<accession>A0ABV8B4V7</accession>
<reference evidence="6" key="1">
    <citation type="journal article" date="2019" name="Int. J. Syst. Evol. Microbiol.">
        <title>The Global Catalogue of Microorganisms (GCM) 10K type strain sequencing project: providing services to taxonomists for standard genome sequencing and annotation.</title>
        <authorList>
            <consortium name="The Broad Institute Genomics Platform"/>
            <consortium name="The Broad Institute Genome Sequencing Center for Infectious Disease"/>
            <person name="Wu L."/>
            <person name="Ma J."/>
        </authorList>
    </citation>
    <scope>NUCLEOTIDE SEQUENCE [LARGE SCALE GENOMIC DNA]</scope>
    <source>
        <strain evidence="6">CCUG 61889</strain>
    </source>
</reference>
<dbReference type="InterPro" id="IPR029044">
    <property type="entry name" value="Nucleotide-diphossugar_trans"/>
</dbReference>
<sequence length="340" mass="39045">MNKQMLGVIDASPYTMDLRPLTKYRTVAAIPFAGRYRLIDFMLSNLVHSGIHSVALFPRINDRSLVDHLGSGKEWDLDRKRDGLFVFPPMSNNQQDLTSIVPQLRYHIDYFLRSTQKYTVITNSYTIGHINFKDVLRHHIRSNAHITEVYHHGRPLQIYVLETALLIDLIYQENIPVPTLSEFIRACASKYILSRYEHDGYAAVIFDIESYFNNSLEMLSPLAWKQVFIKDRPIYTKVKDEPPTRYMKTANVKNSMVANGCVIEGYVENSIVFRGVKIEKGAIVKNSIVMQKSMVKENSLLNYVILDKDVKVERNTELVGEPEHPYVIEKGTVQGALMNS</sequence>
<dbReference type="Pfam" id="PF00483">
    <property type="entry name" value="NTP_transferase"/>
    <property type="match status" value="1"/>
</dbReference>
<proteinExistence type="inferred from homology"/>
<dbReference type="SUPFAM" id="SSF51161">
    <property type="entry name" value="Trimeric LpxA-like enzymes"/>
    <property type="match status" value="1"/>
</dbReference>
<dbReference type="Proteomes" id="UP001595752">
    <property type="component" value="Unassembled WGS sequence"/>
</dbReference>
<dbReference type="SUPFAM" id="SSF53448">
    <property type="entry name" value="Nucleotide-diphospho-sugar transferases"/>
    <property type="match status" value="1"/>
</dbReference>
<dbReference type="CDD" id="cd04651">
    <property type="entry name" value="LbH_G1P_AT_C"/>
    <property type="match status" value="1"/>
</dbReference>
<dbReference type="InterPro" id="IPR011004">
    <property type="entry name" value="Trimer_LpxA-like_sf"/>
</dbReference>
<comment type="caution">
    <text evidence="5">The sequence shown here is derived from an EMBL/GenBank/DDBJ whole genome shotgun (WGS) entry which is preliminary data.</text>
</comment>